<feature type="compositionally biased region" description="Acidic residues" evidence="1">
    <location>
        <begin position="331"/>
        <end position="343"/>
    </location>
</feature>
<feature type="region of interest" description="Disordered" evidence="1">
    <location>
        <begin position="1138"/>
        <end position="1347"/>
    </location>
</feature>
<name>A0ABQ9DHD4_9PASS</name>
<dbReference type="PANTHER" id="PTHR23034:SF2">
    <property type="entry name" value="GLUTAMATE-RICH PROTEIN 3"/>
    <property type="match status" value="1"/>
</dbReference>
<feature type="compositionally biased region" description="Basic and acidic residues" evidence="1">
    <location>
        <begin position="611"/>
        <end position="628"/>
    </location>
</feature>
<feature type="compositionally biased region" description="Basic and acidic residues" evidence="1">
    <location>
        <begin position="1251"/>
        <end position="1270"/>
    </location>
</feature>
<feature type="domain" description="DUF4590" evidence="2">
    <location>
        <begin position="134"/>
        <end position="246"/>
    </location>
</feature>
<feature type="compositionally biased region" description="Basic and acidic residues" evidence="1">
    <location>
        <begin position="685"/>
        <end position="700"/>
    </location>
</feature>
<feature type="compositionally biased region" description="Basic and acidic residues" evidence="1">
    <location>
        <begin position="359"/>
        <end position="374"/>
    </location>
</feature>
<evidence type="ECO:0000259" key="2">
    <source>
        <dbReference type="Pfam" id="PF15257"/>
    </source>
</evidence>
<feature type="compositionally biased region" description="Acidic residues" evidence="1">
    <location>
        <begin position="805"/>
        <end position="815"/>
    </location>
</feature>
<feature type="compositionally biased region" description="Gly residues" evidence="1">
    <location>
        <begin position="1064"/>
        <end position="1092"/>
    </location>
</feature>
<keyword evidence="4" id="KW-1185">Reference proteome</keyword>
<feature type="compositionally biased region" description="Basic and acidic residues" evidence="1">
    <location>
        <begin position="1184"/>
        <end position="1200"/>
    </location>
</feature>
<gene>
    <name evidence="3" type="primary">ERICH3</name>
    <name evidence="3" type="ORF">WISP_57623</name>
</gene>
<feature type="compositionally biased region" description="Basic and acidic residues" evidence="1">
    <location>
        <begin position="416"/>
        <end position="428"/>
    </location>
</feature>
<feature type="compositionally biased region" description="Acidic residues" evidence="1">
    <location>
        <begin position="828"/>
        <end position="842"/>
    </location>
</feature>
<dbReference type="EMBL" id="WHWB01033589">
    <property type="protein sequence ID" value="KAJ7418753.1"/>
    <property type="molecule type" value="Genomic_DNA"/>
</dbReference>
<accession>A0ABQ9DHD4</accession>
<feature type="compositionally biased region" description="Polar residues" evidence="1">
    <location>
        <begin position="345"/>
        <end position="357"/>
    </location>
</feature>
<protein>
    <submittedName>
        <fullName evidence="3">Glutamate-rich protein 3 isoform X1</fullName>
    </submittedName>
</protein>
<comment type="caution">
    <text evidence="3">The sequence shown here is derived from an EMBL/GenBank/DDBJ whole genome shotgun (WGS) entry which is preliminary data.</text>
</comment>
<feature type="compositionally biased region" description="Polar residues" evidence="1">
    <location>
        <begin position="397"/>
        <end position="415"/>
    </location>
</feature>
<feature type="compositionally biased region" description="Gly residues" evidence="1">
    <location>
        <begin position="1226"/>
        <end position="1243"/>
    </location>
</feature>
<dbReference type="Pfam" id="PF15257">
    <property type="entry name" value="DUF4590"/>
    <property type="match status" value="1"/>
</dbReference>
<feature type="region of interest" description="Disordered" evidence="1">
    <location>
        <begin position="507"/>
        <end position="844"/>
    </location>
</feature>
<feature type="compositionally biased region" description="Gly residues" evidence="1">
    <location>
        <begin position="1298"/>
        <end position="1310"/>
    </location>
</feature>
<dbReference type="InterPro" id="IPR027962">
    <property type="entry name" value="ERICH3"/>
</dbReference>
<feature type="compositionally biased region" description="Basic and acidic residues" evidence="1">
    <location>
        <begin position="382"/>
        <end position="396"/>
    </location>
</feature>
<evidence type="ECO:0000256" key="1">
    <source>
        <dbReference type="SAM" id="MobiDB-lite"/>
    </source>
</evidence>
<sequence>MSVPQPRFLATYNSLTDKHLVGYFSNARIRRHLQKSGLISRSGRIIPEKEYRLNAMRKDHQRYVQECLARAIFHKVLDMERVPGLEVDYGGRHPAHQHRPKEPAPSKVNSGGFPKSPLCSNTVITMVYLGKNVHLSHDNGDYRDEIKVYQQHCGGENLCVYKGKLLEGETFQFTSKRHHGFPFSLTFFLNGMQVERLSCCCEYKHQRRSRLRGRHRYFRFLNVEGASPCYRCIIAVGLDKKLPPPKRKIEYRVDKHVDSWEYAMHSEPSNSSVEQKSVKNSVLVIVPGHEASVETLEEKLETEEEYRKEEMTNQSGHESEDSQEDISKNEYDEDFEADEEVNEEGQTADQTNGMSESSLDDKKHNLDYGKESGKKALHVSGSKKDESDGYSDRDSENNQQERPADSFSSFSTHCSTEGDSHSEMMTDNGKEECDIKRVSANTAHAQYGNRNGENKLLRMEENWETSALKKKGLDEAREAKPEDLTAREDNGFFNGNVMAMQHQSPEVNGELKQAGSGESNTNDEEEHLPVPWESRILNVENGNEECPQSEEGSVFEDCKPVQQEMAKVTGNYHPVNSDPEPGDCHASEETENTASTEHDASGAPDGSFSAEGRRSLDVQEAAGKEVREGQVVGQSRAPEQDSAAAGGGAGSEEPGGEAARARDLLLQAGTGSELEESTPEEGTVAEEHLKGEGTRDRVESSTEVSPGEQEGLVEETENKVALGEPAPGEEGPAGALPGPEADRAVSEGQEGAVRGTEEEEAAEKGPEGAAGLQAEDELGEAVSETGESLREGGSAGKGAGADAVAEGEEAVEDADLAGKGIVGVVGPDGEEAVEEDSFEGEEAVGKAGALLEALGDIETGEAVPGVEGFVKPNEFSQLKESGEEQIEIGKAAAGTAGAERGQVWTEGGNALRGAEDMVEVPGEPGKGPVREGVTGLGAVGAAREDPVNEGSYQVEETPAVQEEDGAAETLWSGDPSVGSKAESQRAVEGEANGGAAGGSAEAAAQGAGGGEEAAGGAAGPREAAAGMEGGLRCGEQRGKGSPSGEGAVGEAAAPALGTGRAGERGPGTGRAGEPGLGTGRAGEPGPGTGRAGEPGLVAIAVRGGPEGRGALAQGPGGADTGAVAQERMTVAVLGAQGGTGTAAAEGVAAEGRGTAAEPGRNRIGVADGAVVGGRGLSQEAALGGEERGPEPARAEAEREWGTVSPRHGGAVSLEEQPTAESTPARGHGGAEPSGTAAAGGEGLCPGTPTERAGKDGRQEGTERTAVKAEGEQSGPRENTTESEVVGVSASAGSAAGAGQQGKDGPLGGSPGAADEGEESRSPCQDSANSDPVIVSAEQPQDEEETLL</sequence>
<feature type="region of interest" description="Disordered" evidence="1">
    <location>
        <begin position="294"/>
        <end position="428"/>
    </location>
</feature>
<dbReference type="InterPro" id="IPR048257">
    <property type="entry name" value="DUF4590"/>
</dbReference>
<dbReference type="Proteomes" id="UP001145742">
    <property type="component" value="Unassembled WGS sequence"/>
</dbReference>
<evidence type="ECO:0000313" key="4">
    <source>
        <dbReference type="Proteomes" id="UP001145742"/>
    </source>
</evidence>
<feature type="compositionally biased region" description="Basic and acidic residues" evidence="1">
    <location>
        <begin position="305"/>
        <end position="330"/>
    </location>
</feature>
<feature type="region of interest" description="Disordered" evidence="1">
    <location>
        <begin position="89"/>
        <end position="113"/>
    </location>
</feature>
<organism evidence="3 4">
    <name type="scientific">Willisornis vidua</name>
    <name type="common">Xingu scale-backed antbird</name>
    <dbReference type="NCBI Taxonomy" id="1566151"/>
    <lineage>
        <taxon>Eukaryota</taxon>
        <taxon>Metazoa</taxon>
        <taxon>Chordata</taxon>
        <taxon>Craniata</taxon>
        <taxon>Vertebrata</taxon>
        <taxon>Euteleostomi</taxon>
        <taxon>Archelosauria</taxon>
        <taxon>Archosauria</taxon>
        <taxon>Dinosauria</taxon>
        <taxon>Saurischia</taxon>
        <taxon>Theropoda</taxon>
        <taxon>Coelurosauria</taxon>
        <taxon>Aves</taxon>
        <taxon>Neognathae</taxon>
        <taxon>Neoaves</taxon>
        <taxon>Telluraves</taxon>
        <taxon>Australaves</taxon>
        <taxon>Passeriformes</taxon>
        <taxon>Thamnophilidae</taxon>
        <taxon>Willisornis</taxon>
    </lineage>
</organism>
<evidence type="ECO:0000313" key="3">
    <source>
        <dbReference type="EMBL" id="KAJ7418753.1"/>
    </source>
</evidence>
<feature type="compositionally biased region" description="Gly residues" evidence="1">
    <location>
        <begin position="1006"/>
        <end position="1018"/>
    </location>
</feature>
<feature type="region of interest" description="Disordered" evidence="1">
    <location>
        <begin position="940"/>
        <end position="1094"/>
    </location>
</feature>
<dbReference type="PANTHER" id="PTHR23034">
    <property type="entry name" value="GLUTAMATE-RICH PROTEIN 3"/>
    <property type="match status" value="1"/>
</dbReference>
<reference evidence="3" key="1">
    <citation type="submission" date="2019-10" db="EMBL/GenBank/DDBJ databases">
        <authorList>
            <person name="Soares A.E.R."/>
            <person name="Aleixo A."/>
            <person name="Schneider P."/>
            <person name="Miyaki C.Y."/>
            <person name="Schneider M.P."/>
            <person name="Mello C."/>
            <person name="Vasconcelos A.T.R."/>
        </authorList>
    </citation>
    <scope>NUCLEOTIDE SEQUENCE</scope>
    <source>
        <tissue evidence="3">Muscle</tissue>
    </source>
</reference>
<feature type="compositionally biased region" description="Low complexity" evidence="1">
    <location>
        <begin position="1141"/>
        <end position="1157"/>
    </location>
</feature>
<feature type="compositionally biased region" description="Low complexity" evidence="1">
    <location>
        <begin position="721"/>
        <end position="739"/>
    </location>
</feature>
<feature type="compositionally biased region" description="Low complexity" evidence="1">
    <location>
        <begin position="1284"/>
        <end position="1297"/>
    </location>
</feature>
<feature type="compositionally biased region" description="Low complexity" evidence="1">
    <location>
        <begin position="1048"/>
        <end position="1057"/>
    </location>
</feature>
<proteinExistence type="predicted"/>